<keyword evidence="4" id="KW-0788">Thiol protease</keyword>
<dbReference type="OrthoDB" id="5065855at2759"/>
<evidence type="ECO:0000313" key="6">
    <source>
        <dbReference type="EMBL" id="KAA8499980.1"/>
    </source>
</evidence>
<dbReference type="PANTHER" id="PTHR46468">
    <property type="entry name" value="SENTRIN-SPECIFIC PROTEASE 8"/>
    <property type="match status" value="1"/>
</dbReference>
<proteinExistence type="inferred from homology"/>
<organism evidence="6 7">
    <name type="scientific">Porphyridium purpureum</name>
    <name type="common">Red alga</name>
    <name type="synonym">Porphyridium cruentum</name>
    <dbReference type="NCBI Taxonomy" id="35688"/>
    <lineage>
        <taxon>Eukaryota</taxon>
        <taxon>Rhodophyta</taxon>
        <taxon>Bangiophyceae</taxon>
        <taxon>Porphyridiales</taxon>
        <taxon>Porphyridiaceae</taxon>
        <taxon>Porphyridium</taxon>
    </lineage>
</organism>
<dbReference type="InterPro" id="IPR003653">
    <property type="entry name" value="Peptidase_C48_C"/>
</dbReference>
<dbReference type="EMBL" id="VRMN01000001">
    <property type="protein sequence ID" value="KAA8499980.1"/>
    <property type="molecule type" value="Genomic_DNA"/>
</dbReference>
<evidence type="ECO:0000256" key="2">
    <source>
        <dbReference type="ARBA" id="ARBA00022670"/>
    </source>
</evidence>
<accession>A0A5J4ZA26</accession>
<evidence type="ECO:0000256" key="1">
    <source>
        <dbReference type="ARBA" id="ARBA00005234"/>
    </source>
</evidence>
<evidence type="ECO:0000259" key="5">
    <source>
        <dbReference type="PROSITE" id="PS50600"/>
    </source>
</evidence>
<dbReference type="Pfam" id="PF02902">
    <property type="entry name" value="Peptidase_C48"/>
    <property type="match status" value="1"/>
</dbReference>
<dbReference type="Proteomes" id="UP000324585">
    <property type="component" value="Unassembled WGS sequence"/>
</dbReference>
<dbReference type="PROSITE" id="PS50600">
    <property type="entry name" value="ULP_PROTEASE"/>
    <property type="match status" value="1"/>
</dbReference>
<dbReference type="GO" id="GO:0000338">
    <property type="term" value="P:protein deneddylation"/>
    <property type="evidence" value="ECO:0007669"/>
    <property type="project" value="TreeGrafter"/>
</dbReference>
<dbReference type="AlphaFoldDB" id="A0A5J4ZA26"/>
<name>A0A5J4ZA26_PORPP</name>
<reference evidence="7" key="1">
    <citation type="journal article" date="2019" name="Nat. Commun.">
        <title>Expansion of phycobilisome linker gene families in mesophilic red algae.</title>
        <authorList>
            <person name="Lee J."/>
            <person name="Kim D."/>
            <person name="Bhattacharya D."/>
            <person name="Yoon H.S."/>
        </authorList>
    </citation>
    <scope>NUCLEOTIDE SEQUENCE [LARGE SCALE GENOMIC DNA]</scope>
    <source>
        <strain evidence="7">CCMP 1328</strain>
    </source>
</reference>
<keyword evidence="7" id="KW-1185">Reference proteome</keyword>
<keyword evidence="2 6" id="KW-0645">Protease</keyword>
<feature type="domain" description="Ubiquitin-like protease family profile" evidence="5">
    <location>
        <begin position="11"/>
        <end position="186"/>
    </location>
</feature>
<protein>
    <submittedName>
        <fullName evidence="6">NEDD8-specific protease 1</fullName>
    </submittedName>
</protein>
<dbReference type="InterPro" id="IPR038765">
    <property type="entry name" value="Papain-like_cys_pep_sf"/>
</dbReference>
<dbReference type="GO" id="GO:0006508">
    <property type="term" value="P:proteolysis"/>
    <property type="evidence" value="ECO:0007669"/>
    <property type="project" value="UniProtKB-KW"/>
</dbReference>
<evidence type="ECO:0000313" key="7">
    <source>
        <dbReference type="Proteomes" id="UP000324585"/>
    </source>
</evidence>
<keyword evidence="3" id="KW-0378">Hydrolase</keyword>
<gene>
    <name evidence="6" type="ORF">FVE85_7565</name>
</gene>
<comment type="similarity">
    <text evidence="1">Belongs to the peptidase C48 family.</text>
</comment>
<dbReference type="PANTHER" id="PTHR46468:SF1">
    <property type="entry name" value="SENTRIN-SPECIFIC PROTEASE 8"/>
    <property type="match status" value="1"/>
</dbReference>
<dbReference type="Gene3D" id="3.40.395.10">
    <property type="entry name" value="Adenoviral Proteinase, Chain A"/>
    <property type="match status" value="1"/>
</dbReference>
<evidence type="ECO:0000256" key="4">
    <source>
        <dbReference type="ARBA" id="ARBA00022807"/>
    </source>
</evidence>
<dbReference type="GO" id="GO:0008234">
    <property type="term" value="F:cysteine-type peptidase activity"/>
    <property type="evidence" value="ECO:0007669"/>
    <property type="project" value="UniProtKB-KW"/>
</dbReference>
<comment type="caution">
    <text evidence="6">The sequence shown here is derived from an EMBL/GenBank/DDBJ whole genome shotgun (WGS) entry which is preliminary data.</text>
</comment>
<dbReference type="SUPFAM" id="SSF54001">
    <property type="entry name" value="Cysteine proteinases"/>
    <property type="match status" value="1"/>
</dbReference>
<dbReference type="GO" id="GO:0019784">
    <property type="term" value="F:deNEDDylase activity"/>
    <property type="evidence" value="ECO:0007669"/>
    <property type="project" value="InterPro"/>
</dbReference>
<dbReference type="InterPro" id="IPR044613">
    <property type="entry name" value="Nep1/2-like"/>
</dbReference>
<sequence>MKTSVTVLGDCVLTQHELALCQTPHSWFNDRVIAFSCARDAARARSQGRGADQTAREVRVLDPAVVSLIQLSSEGADELVRDALGACRGAKVSLFPVNDHSDPTSTTEQGSHWSLLVYVSTEGVHRFEHWDSLPGVNHAAAQRLADTLARTLCGNAEYSFQERGDVPRQANTSDCGAYVCLAARYHLLGPSEKEHKRNNLNAWISASAAQALRRELAQSIAKHLEDDASRT</sequence>
<evidence type="ECO:0000256" key="3">
    <source>
        <dbReference type="ARBA" id="ARBA00022801"/>
    </source>
</evidence>